<name>A0A8J4Z4M2_CHIOP</name>
<dbReference type="AlphaFoldDB" id="A0A8J4Z4M2"/>
<gene>
    <name evidence="2" type="ORF">GWK47_028886</name>
</gene>
<evidence type="ECO:0000256" key="1">
    <source>
        <dbReference type="SAM" id="MobiDB-lite"/>
    </source>
</evidence>
<keyword evidence="3" id="KW-1185">Reference proteome</keyword>
<sequence length="189" mass="19803">MPFVAARRGTSGACAPAPHPPGRRSSAPPIIPNFTPTSGAVIVGGVEMAASLPGVISCSRPRATGSLPAVADTGAQVSVRVAYFLGDLGISQRQLQATPTTVTHVLPGAACDSWEPSPVRSPWGLSPPQSCIYIAEGVQQLYLSLKACKALPWSITPSRAPFHPPVCVLSSHQTPHKTHVPRNRHLTNL</sequence>
<comment type="caution">
    <text evidence="2">The sequence shown here is derived from an EMBL/GenBank/DDBJ whole genome shotgun (WGS) entry which is preliminary data.</text>
</comment>
<proteinExistence type="predicted"/>
<dbReference type="OrthoDB" id="6434442at2759"/>
<dbReference type="EMBL" id="JACEEZ010000478">
    <property type="protein sequence ID" value="KAG0730145.1"/>
    <property type="molecule type" value="Genomic_DNA"/>
</dbReference>
<evidence type="ECO:0000313" key="3">
    <source>
        <dbReference type="Proteomes" id="UP000770661"/>
    </source>
</evidence>
<feature type="region of interest" description="Disordered" evidence="1">
    <location>
        <begin position="1"/>
        <end position="30"/>
    </location>
</feature>
<organism evidence="2 3">
    <name type="scientific">Chionoecetes opilio</name>
    <name type="common">Atlantic snow crab</name>
    <name type="synonym">Cancer opilio</name>
    <dbReference type="NCBI Taxonomy" id="41210"/>
    <lineage>
        <taxon>Eukaryota</taxon>
        <taxon>Metazoa</taxon>
        <taxon>Ecdysozoa</taxon>
        <taxon>Arthropoda</taxon>
        <taxon>Crustacea</taxon>
        <taxon>Multicrustacea</taxon>
        <taxon>Malacostraca</taxon>
        <taxon>Eumalacostraca</taxon>
        <taxon>Eucarida</taxon>
        <taxon>Decapoda</taxon>
        <taxon>Pleocyemata</taxon>
        <taxon>Brachyura</taxon>
        <taxon>Eubrachyura</taxon>
        <taxon>Majoidea</taxon>
        <taxon>Majidae</taxon>
        <taxon>Chionoecetes</taxon>
    </lineage>
</organism>
<reference evidence="2" key="1">
    <citation type="submission" date="2020-07" db="EMBL/GenBank/DDBJ databases">
        <title>The High-quality genome of the commercially important snow crab, Chionoecetes opilio.</title>
        <authorList>
            <person name="Jeong J.-H."/>
            <person name="Ryu S."/>
        </authorList>
    </citation>
    <scope>NUCLEOTIDE SEQUENCE</scope>
    <source>
        <strain evidence="2">MADBK_172401_WGS</strain>
        <tissue evidence="2">Digestive gland</tissue>
    </source>
</reference>
<protein>
    <submittedName>
        <fullName evidence="2">Uncharacterized protein</fullName>
    </submittedName>
</protein>
<evidence type="ECO:0000313" key="2">
    <source>
        <dbReference type="EMBL" id="KAG0730145.1"/>
    </source>
</evidence>
<dbReference type="Proteomes" id="UP000770661">
    <property type="component" value="Unassembled WGS sequence"/>
</dbReference>
<accession>A0A8J4Z4M2</accession>